<evidence type="ECO:0000256" key="4">
    <source>
        <dbReference type="ARBA" id="ARBA00022833"/>
    </source>
</evidence>
<sequence>MGDDPTEYPTQRLRLQPCNICGRQFNAESLKKHQSICRKVSNKKRRVFDAGKQRATDSDVPYKATKRTLGIYTGEVRAQDDRSKSKAKPTWREKHEQLIRSIREARSVTRAIHDGGPLPVFRPSEVPSDYVMCPYCRRNFNEHVAKRHMPFCQTQHERKHPQPSKPSQQFDRGRTLPPQHSSPHKQQSSSSGMRPVPHDVYNNGYKHSNSAPMLVRRNPAEFQPPPPPQQQQQRHQPQPLPRKSGGGFMGGFRKLFGMNSESEPMPETNYYASEDDDYYEPPVRRNGQQQVLMRTGRTQENTGLNVRARQKNDEVGSYVRRGPLPPPPPSHSYNQTRNQYGSGRQNDARPTAVGRAPPAGVRCYDCGSVINNPAAHFCGQCGSRR</sequence>
<protein>
    <recommendedName>
        <fullName evidence="7">C2HC/C3H-type domain-containing protein</fullName>
    </recommendedName>
</protein>
<dbReference type="InterPro" id="IPR026319">
    <property type="entry name" value="ZC2HC1A/B-like"/>
</dbReference>
<dbReference type="Proteomes" id="UP000663834">
    <property type="component" value="Unassembled WGS sequence"/>
</dbReference>
<keyword evidence="3 5" id="KW-0863">Zinc-finger</keyword>
<dbReference type="AlphaFoldDB" id="A0A816HCH7"/>
<feature type="domain" description="C2HC/C3H-type" evidence="7">
    <location>
        <begin position="129"/>
        <end position="158"/>
    </location>
</feature>
<keyword evidence="2" id="KW-0677">Repeat</keyword>
<evidence type="ECO:0000313" key="8">
    <source>
        <dbReference type="EMBL" id="CAF1686807.1"/>
    </source>
</evidence>
<dbReference type="PANTHER" id="PTHR13555">
    <property type="entry name" value="C2H2 ZINC FINGER CGI-62-RELATED"/>
    <property type="match status" value="1"/>
</dbReference>
<comment type="caution">
    <text evidence="8">The sequence shown here is derived from an EMBL/GenBank/DDBJ whole genome shotgun (WGS) entry which is preliminary data.</text>
</comment>
<dbReference type="OrthoDB" id="10255185at2759"/>
<evidence type="ECO:0000256" key="3">
    <source>
        <dbReference type="ARBA" id="ARBA00022771"/>
    </source>
</evidence>
<dbReference type="Gene3D" id="3.30.160.60">
    <property type="entry name" value="Classic Zinc Finger"/>
    <property type="match status" value="1"/>
</dbReference>
<evidence type="ECO:0000256" key="6">
    <source>
        <dbReference type="SAM" id="MobiDB-lite"/>
    </source>
</evidence>
<dbReference type="Pfam" id="PF13913">
    <property type="entry name" value="zf-C2HC_2"/>
    <property type="match status" value="2"/>
</dbReference>
<evidence type="ECO:0000259" key="7">
    <source>
        <dbReference type="PROSITE" id="PS52027"/>
    </source>
</evidence>
<dbReference type="GO" id="GO:0008270">
    <property type="term" value="F:zinc ion binding"/>
    <property type="evidence" value="ECO:0007669"/>
    <property type="project" value="UniProtKB-KW"/>
</dbReference>
<feature type="region of interest" description="Disordered" evidence="6">
    <location>
        <begin position="153"/>
        <end position="287"/>
    </location>
</feature>
<reference evidence="8" key="1">
    <citation type="submission" date="2021-02" db="EMBL/GenBank/DDBJ databases">
        <authorList>
            <person name="Nowell W R."/>
        </authorList>
    </citation>
    <scope>NUCLEOTIDE SEQUENCE</scope>
</reference>
<dbReference type="PROSITE" id="PS52027">
    <property type="entry name" value="ZF_C2HC_C3H"/>
    <property type="match status" value="2"/>
</dbReference>
<dbReference type="EMBL" id="CAJNOW010022164">
    <property type="protein sequence ID" value="CAF1686807.1"/>
    <property type="molecule type" value="Genomic_DNA"/>
</dbReference>
<evidence type="ECO:0000256" key="5">
    <source>
        <dbReference type="PROSITE-ProRule" id="PRU01371"/>
    </source>
</evidence>
<organism evidence="8 9">
    <name type="scientific">Rotaria magnacalcarata</name>
    <dbReference type="NCBI Taxonomy" id="392030"/>
    <lineage>
        <taxon>Eukaryota</taxon>
        <taxon>Metazoa</taxon>
        <taxon>Spiralia</taxon>
        <taxon>Gnathifera</taxon>
        <taxon>Rotifera</taxon>
        <taxon>Eurotatoria</taxon>
        <taxon>Bdelloidea</taxon>
        <taxon>Philodinida</taxon>
        <taxon>Philodinidae</taxon>
        <taxon>Rotaria</taxon>
    </lineage>
</organism>
<feature type="domain" description="C2HC/C3H-type" evidence="7">
    <location>
        <begin position="14"/>
        <end position="43"/>
    </location>
</feature>
<evidence type="ECO:0000256" key="1">
    <source>
        <dbReference type="ARBA" id="ARBA00022723"/>
    </source>
</evidence>
<proteinExistence type="predicted"/>
<feature type="compositionally biased region" description="Low complexity" evidence="6">
    <location>
        <begin position="177"/>
        <end position="191"/>
    </location>
</feature>
<gene>
    <name evidence="8" type="ORF">KQP761_LOCUS38941</name>
</gene>
<dbReference type="InterPro" id="IPR049899">
    <property type="entry name" value="Znf_C2HC_C3H"/>
</dbReference>
<feature type="compositionally biased region" description="Polar residues" evidence="6">
    <location>
        <begin position="331"/>
        <end position="345"/>
    </location>
</feature>
<evidence type="ECO:0000313" key="9">
    <source>
        <dbReference type="Proteomes" id="UP000663834"/>
    </source>
</evidence>
<evidence type="ECO:0000256" key="2">
    <source>
        <dbReference type="ARBA" id="ARBA00022737"/>
    </source>
</evidence>
<keyword evidence="4" id="KW-0862">Zinc</keyword>
<name>A0A816HCH7_9BILA</name>
<keyword evidence="1" id="KW-0479">Metal-binding</keyword>
<accession>A0A816HCH7</accession>
<feature type="region of interest" description="Disordered" evidence="6">
    <location>
        <begin position="310"/>
        <end position="356"/>
    </location>
</feature>